<sequence>MYFGKHIQKRQLEIPEYAASFVDYKALKKLIKKLSATPILAATATGSDGEPLQDSQASLQANKATFFFKLERELEKVNTFYLQKEAELKLRLRTLLDKKRGLQSRATPASKLSSSYVTLDEGFRLFSNDLDKLQQFVEVNQTAFSKILKKWDKSSKSRTKELYLSRAVDVQPCFNRDVISDLSDQATTGLLELQAWAEGEKIAYTPAVELENRTQPAAQDDEIENQVLQAINAGNATLVKEWSSRIFGNEDARERISRVFLNTVNTAAPVAQDVLYQTNLVDFNYADPINERNCIHEAPVFGKANVLQAALAKGANIRAPDVYGRIPLHYACMHGRNEMVKMLVAAAQDTVDFKDLDNFTPLVHGIVHSQATSVQEMLQYGAVVNPTGSTDHLPLNLACQYGSVPIVQQILRFQPAIVPDAEGLYPQHLVARFGRNNQILTMLKAYGVDMDQPDKLYQWTPIFHAASEGHLECLRQLLEFDVDPVVIDEKGLSAMYYAAWEGKLDCMQLLAQAGAGSMGDGAARHAVDVQMEPPPPPTSGSVALSNDPENIPSLSLPPPIIPLRRYGHNFLDTTKTFILLSFDGLDDDAIEFYGDSKYPAARLTISSKSSDLIPRNLPLPIQDDFKNISFTIENLETFSIDFDIFPTFGSKVIARAAASSRVFTSKASSSGKWHLELFDPRLRSIGRISFRFHVVTPFHGIPLEITHFATYWKATSQFSEDHPSNLITGSSLSGDFMRLFVQVTRDGVPVLYNDWALPSSRNDLVSRMTYNEFEAAGLHAGRGRGILQGLVGSGIDRDDLAIAQRQVARSYASLADALALLPPDLHLEIHVCYPTRAEEQDQQLGPTLNINMVIDSVLKVVFDHSRHLREMKDQPLRNFVFSSYNADVCTALNWKQPNYPVLLCNELGVAPPNGKDNHPSHNMVTNCGRTDMSIKESVRIAQSNNFMGLICTSRLLELVPALISSVKEAGLVLITDYSHDLTRTRPANVLNLPRGVDGLLMNNAVMRFKEAIDQ</sequence>
<dbReference type="Proteomes" id="UP000799537">
    <property type="component" value="Unassembled WGS sequence"/>
</dbReference>
<dbReference type="GeneID" id="54559799"/>
<dbReference type="PROSITE" id="PS50297">
    <property type="entry name" value="ANK_REP_REGION"/>
    <property type="match status" value="1"/>
</dbReference>
<dbReference type="SMART" id="SM00248">
    <property type="entry name" value="ANK"/>
    <property type="match status" value="7"/>
</dbReference>
<feature type="domain" description="SPX" evidence="5">
    <location>
        <begin position="1"/>
        <end position="165"/>
    </location>
</feature>
<dbReference type="InterPro" id="IPR030395">
    <property type="entry name" value="GP_PDE_dom"/>
</dbReference>
<protein>
    <recommendedName>
        <fullName evidence="9">Ankyrin repeat protein nuc-2</fullName>
    </recommendedName>
</protein>
<evidence type="ECO:0000259" key="5">
    <source>
        <dbReference type="PROSITE" id="PS51382"/>
    </source>
</evidence>
<dbReference type="OrthoDB" id="1577640at2759"/>
<dbReference type="AlphaFoldDB" id="A0A6A6CKX6"/>
<name>A0A6A6CKX6_ZASCE</name>
<dbReference type="RefSeq" id="XP_033667699.1">
    <property type="nucleotide sequence ID" value="XM_033806527.1"/>
</dbReference>
<dbReference type="InterPro" id="IPR002110">
    <property type="entry name" value="Ankyrin_rpt"/>
</dbReference>
<keyword evidence="8" id="KW-1185">Reference proteome</keyword>
<evidence type="ECO:0008006" key="9">
    <source>
        <dbReference type="Google" id="ProtNLM"/>
    </source>
</evidence>
<dbReference type="EMBL" id="ML993595">
    <property type="protein sequence ID" value="KAF2166810.1"/>
    <property type="molecule type" value="Genomic_DNA"/>
</dbReference>
<evidence type="ECO:0000259" key="6">
    <source>
        <dbReference type="PROSITE" id="PS51704"/>
    </source>
</evidence>
<organism evidence="7 8">
    <name type="scientific">Zasmidium cellare ATCC 36951</name>
    <dbReference type="NCBI Taxonomy" id="1080233"/>
    <lineage>
        <taxon>Eukaryota</taxon>
        <taxon>Fungi</taxon>
        <taxon>Dikarya</taxon>
        <taxon>Ascomycota</taxon>
        <taxon>Pezizomycotina</taxon>
        <taxon>Dothideomycetes</taxon>
        <taxon>Dothideomycetidae</taxon>
        <taxon>Mycosphaerellales</taxon>
        <taxon>Mycosphaerellaceae</taxon>
        <taxon>Zasmidium</taxon>
    </lineage>
</organism>
<dbReference type="Pfam" id="PF03105">
    <property type="entry name" value="SPX"/>
    <property type="match status" value="1"/>
</dbReference>
<accession>A0A6A6CKX6</accession>
<dbReference type="CDD" id="cd14483">
    <property type="entry name" value="SPX_PHO81_NUC-2_like"/>
    <property type="match status" value="1"/>
</dbReference>
<dbReference type="PROSITE" id="PS51704">
    <property type="entry name" value="GP_PDE"/>
    <property type="match status" value="1"/>
</dbReference>
<dbReference type="PANTHER" id="PTHR22958:SF23">
    <property type="entry name" value="DEPENDENT KINASE INHIBITOR PHO81, PUTATIVE (AFU_ORTHOLOGUE AFUA_4G06020)-RELATED"/>
    <property type="match status" value="1"/>
</dbReference>
<gene>
    <name evidence="7" type="ORF">M409DRAFT_22866</name>
</gene>
<evidence type="ECO:0000313" key="7">
    <source>
        <dbReference type="EMBL" id="KAF2166810.1"/>
    </source>
</evidence>
<dbReference type="PANTHER" id="PTHR22958">
    <property type="entry name" value="GLYCEROPHOSPHORYL DIESTER PHOSPHODIESTERASE"/>
    <property type="match status" value="1"/>
</dbReference>
<dbReference type="Pfam" id="PF03009">
    <property type="entry name" value="GDPD"/>
    <property type="match status" value="1"/>
</dbReference>
<evidence type="ECO:0000256" key="4">
    <source>
        <dbReference type="PROSITE-ProRule" id="PRU00023"/>
    </source>
</evidence>
<keyword evidence="3 4" id="KW-0040">ANK repeat</keyword>
<feature type="repeat" description="ANK" evidence="4">
    <location>
        <begin position="323"/>
        <end position="349"/>
    </location>
</feature>
<proteinExistence type="predicted"/>
<dbReference type="Pfam" id="PF12796">
    <property type="entry name" value="Ank_2"/>
    <property type="match status" value="2"/>
</dbReference>
<dbReference type="Pfam" id="PF25329">
    <property type="entry name" value="C2_GDE1"/>
    <property type="match status" value="1"/>
</dbReference>
<dbReference type="GO" id="GO:0047389">
    <property type="term" value="F:glycerophosphocholine phosphodiesterase activity"/>
    <property type="evidence" value="ECO:0007669"/>
    <property type="project" value="TreeGrafter"/>
</dbReference>
<evidence type="ECO:0000256" key="2">
    <source>
        <dbReference type="ARBA" id="ARBA00022801"/>
    </source>
</evidence>
<dbReference type="Gene3D" id="1.25.40.20">
    <property type="entry name" value="Ankyrin repeat-containing domain"/>
    <property type="match status" value="1"/>
</dbReference>
<dbReference type="Gene3D" id="3.20.20.190">
    <property type="entry name" value="Phosphatidylinositol (PI) phosphodiesterase"/>
    <property type="match status" value="1"/>
</dbReference>
<dbReference type="SUPFAM" id="SSF48403">
    <property type="entry name" value="Ankyrin repeat"/>
    <property type="match status" value="1"/>
</dbReference>
<evidence type="ECO:0000256" key="1">
    <source>
        <dbReference type="ARBA" id="ARBA00022737"/>
    </source>
</evidence>
<feature type="repeat" description="ANK" evidence="4">
    <location>
        <begin position="422"/>
        <end position="455"/>
    </location>
</feature>
<dbReference type="InterPro" id="IPR051578">
    <property type="entry name" value="GDPD"/>
</dbReference>
<evidence type="ECO:0000313" key="8">
    <source>
        <dbReference type="Proteomes" id="UP000799537"/>
    </source>
</evidence>
<keyword evidence="1" id="KW-0677">Repeat</keyword>
<dbReference type="PROSITE" id="PS51382">
    <property type="entry name" value="SPX"/>
    <property type="match status" value="1"/>
</dbReference>
<dbReference type="GO" id="GO:0046475">
    <property type="term" value="P:glycerophospholipid catabolic process"/>
    <property type="evidence" value="ECO:0007669"/>
    <property type="project" value="TreeGrafter"/>
</dbReference>
<feature type="domain" description="GP-PDE" evidence="6">
    <location>
        <begin position="705"/>
        <end position="1011"/>
    </location>
</feature>
<dbReference type="InterPro" id="IPR036770">
    <property type="entry name" value="Ankyrin_rpt-contain_sf"/>
</dbReference>
<dbReference type="InterPro" id="IPR057506">
    <property type="entry name" value="C2_GPCPD1"/>
</dbReference>
<keyword evidence="2" id="KW-0378">Hydrolase</keyword>
<reference evidence="7" key="1">
    <citation type="journal article" date="2020" name="Stud. Mycol.">
        <title>101 Dothideomycetes genomes: a test case for predicting lifestyles and emergence of pathogens.</title>
        <authorList>
            <person name="Haridas S."/>
            <person name="Albert R."/>
            <person name="Binder M."/>
            <person name="Bloem J."/>
            <person name="Labutti K."/>
            <person name="Salamov A."/>
            <person name="Andreopoulos B."/>
            <person name="Baker S."/>
            <person name="Barry K."/>
            <person name="Bills G."/>
            <person name="Bluhm B."/>
            <person name="Cannon C."/>
            <person name="Castanera R."/>
            <person name="Culley D."/>
            <person name="Daum C."/>
            <person name="Ezra D."/>
            <person name="Gonzalez J."/>
            <person name="Henrissat B."/>
            <person name="Kuo A."/>
            <person name="Liang C."/>
            <person name="Lipzen A."/>
            <person name="Lutzoni F."/>
            <person name="Magnuson J."/>
            <person name="Mondo S."/>
            <person name="Nolan M."/>
            <person name="Ohm R."/>
            <person name="Pangilinan J."/>
            <person name="Park H.-J."/>
            <person name="Ramirez L."/>
            <person name="Alfaro M."/>
            <person name="Sun H."/>
            <person name="Tritt A."/>
            <person name="Yoshinaga Y."/>
            <person name="Zwiers L.-H."/>
            <person name="Turgeon B."/>
            <person name="Goodwin S."/>
            <person name="Spatafora J."/>
            <person name="Crous P."/>
            <person name="Grigoriev I."/>
        </authorList>
    </citation>
    <scope>NUCLEOTIDE SEQUENCE</scope>
    <source>
        <strain evidence="7">ATCC 36951</strain>
    </source>
</reference>
<dbReference type="InterPro" id="IPR004331">
    <property type="entry name" value="SPX_dom"/>
</dbReference>
<dbReference type="InterPro" id="IPR017946">
    <property type="entry name" value="PLC-like_Pdiesterase_TIM-brl"/>
</dbReference>
<dbReference type="PROSITE" id="PS50088">
    <property type="entry name" value="ANK_REPEAT"/>
    <property type="match status" value="2"/>
</dbReference>
<dbReference type="SUPFAM" id="SSF51695">
    <property type="entry name" value="PLC-like phosphodiesterases"/>
    <property type="match status" value="1"/>
</dbReference>
<evidence type="ECO:0000256" key="3">
    <source>
        <dbReference type="ARBA" id="ARBA00023043"/>
    </source>
</evidence>